<evidence type="ECO:0000259" key="1">
    <source>
        <dbReference type="SMART" id="SM00858"/>
    </source>
</evidence>
<evidence type="ECO:0000313" key="3">
    <source>
        <dbReference type="Proteomes" id="UP000323300"/>
    </source>
</evidence>
<sequence length="300" mass="30607">MRGKAITMIGIAAVVGAASIFAADVWIKSAASARVHEVSVEIPESAAPKVTFKTIVVANAPLRFGMPLDRAQLSEIPWPQDSLPQGAFASIDELLAKGSRVVLSPVEANEPVLLAKLSGPNGRATLSNLLSPGMRAVTIKTDEIAGVGGFVTPGDRVDVVLTRDAGAIDETSDNAKGAAGATITTEIVVENVKVLTVGQGADERQTSPQVANSVTIEVTTDGAQKVALARNVGSLSLSLRASDGGTSVDGVTTISAFGGSVAAGASNLIEAAAPAEPMRKTVIVTRGMEAETYQVVAPVD</sequence>
<dbReference type="EMBL" id="FOSL01000023">
    <property type="protein sequence ID" value="SFL01166.1"/>
    <property type="molecule type" value="Genomic_DNA"/>
</dbReference>
<feature type="domain" description="SAF" evidence="1">
    <location>
        <begin position="53"/>
        <end position="118"/>
    </location>
</feature>
<dbReference type="CDD" id="cd11614">
    <property type="entry name" value="SAF_CpaB_FlgA_like"/>
    <property type="match status" value="1"/>
</dbReference>
<name>A0A1I4E9Y2_9HYPH</name>
<proteinExistence type="predicted"/>
<reference evidence="2 3" key="1">
    <citation type="submission" date="2016-10" db="EMBL/GenBank/DDBJ databases">
        <authorList>
            <person name="Varghese N."/>
            <person name="Submissions S."/>
        </authorList>
    </citation>
    <scope>NUCLEOTIDE SEQUENCE [LARGE SCALE GENOMIC DNA]</scope>
    <source>
        <strain evidence="2 3">DSM 21822</strain>
    </source>
</reference>
<organism evidence="2 3">
    <name type="scientific">Neomesorhizobium albiziae</name>
    <dbReference type="NCBI Taxonomy" id="335020"/>
    <lineage>
        <taxon>Bacteria</taxon>
        <taxon>Pseudomonadati</taxon>
        <taxon>Pseudomonadota</taxon>
        <taxon>Alphaproteobacteria</taxon>
        <taxon>Hyphomicrobiales</taxon>
        <taxon>Phyllobacteriaceae</taxon>
        <taxon>Neomesorhizobium</taxon>
    </lineage>
</organism>
<dbReference type="Pfam" id="PF16976">
    <property type="entry name" value="RcpC"/>
    <property type="match status" value="1"/>
</dbReference>
<dbReference type="NCBIfam" id="TIGR03177">
    <property type="entry name" value="pilus_cpaB"/>
    <property type="match status" value="1"/>
</dbReference>
<dbReference type="RefSeq" id="WP_244621880.1">
    <property type="nucleotide sequence ID" value="NZ_BSPE01000066.1"/>
</dbReference>
<evidence type="ECO:0000313" key="2">
    <source>
        <dbReference type="EMBL" id="SFL01166.1"/>
    </source>
</evidence>
<accession>A0A1I4E9Y2</accession>
<protein>
    <submittedName>
        <fullName evidence="2">Pilus assembly protein CpaB</fullName>
    </submittedName>
</protein>
<keyword evidence="3" id="KW-1185">Reference proteome</keyword>
<dbReference type="AlphaFoldDB" id="A0A1I4E9Y2"/>
<dbReference type="InterPro" id="IPR013974">
    <property type="entry name" value="SAF"/>
</dbReference>
<dbReference type="InterPro" id="IPR031571">
    <property type="entry name" value="RcpC_dom"/>
</dbReference>
<dbReference type="Proteomes" id="UP000323300">
    <property type="component" value="Unassembled WGS sequence"/>
</dbReference>
<gene>
    <name evidence="2" type="ORF">SAMN04488498_12322</name>
</gene>
<dbReference type="SMART" id="SM00858">
    <property type="entry name" value="SAF"/>
    <property type="match status" value="1"/>
</dbReference>
<dbReference type="InterPro" id="IPR017592">
    <property type="entry name" value="Pilus_assmbl_Flp-typ_CpaB"/>
</dbReference>